<feature type="chain" id="PRO_5045667828" description="YHYH protein" evidence="1">
    <location>
        <begin position="21"/>
        <end position="452"/>
    </location>
</feature>
<dbReference type="InterPro" id="IPR025924">
    <property type="entry name" value="YHYH_dom"/>
</dbReference>
<dbReference type="InterPro" id="IPR026444">
    <property type="entry name" value="Secre_tail"/>
</dbReference>
<dbReference type="Pfam" id="PF18962">
    <property type="entry name" value="Por_Secre_tail"/>
    <property type="match status" value="1"/>
</dbReference>
<evidence type="ECO:0000313" key="4">
    <source>
        <dbReference type="EMBL" id="GAA4468781.1"/>
    </source>
</evidence>
<dbReference type="Proteomes" id="UP001500067">
    <property type="component" value="Unassembled WGS sequence"/>
</dbReference>
<feature type="signal peptide" evidence="1">
    <location>
        <begin position="1"/>
        <end position="20"/>
    </location>
</feature>
<evidence type="ECO:0000313" key="5">
    <source>
        <dbReference type="Proteomes" id="UP001500067"/>
    </source>
</evidence>
<gene>
    <name evidence="4" type="ORF">GCM10023093_27040</name>
</gene>
<evidence type="ECO:0000256" key="1">
    <source>
        <dbReference type="SAM" id="SignalP"/>
    </source>
</evidence>
<comment type="caution">
    <text evidence="4">The sequence shown here is derived from an EMBL/GenBank/DDBJ whole genome shotgun (WGS) entry which is preliminary data.</text>
</comment>
<evidence type="ECO:0008006" key="6">
    <source>
        <dbReference type="Google" id="ProtNLM"/>
    </source>
</evidence>
<protein>
    <recommendedName>
        <fullName evidence="6">YHYH protein</fullName>
    </recommendedName>
</protein>
<keyword evidence="1" id="KW-0732">Signal</keyword>
<feature type="domain" description="YHYH" evidence="2">
    <location>
        <begin position="97"/>
        <end position="321"/>
    </location>
</feature>
<dbReference type="NCBIfam" id="TIGR04183">
    <property type="entry name" value="Por_Secre_tail"/>
    <property type="match status" value="1"/>
</dbReference>
<evidence type="ECO:0000259" key="3">
    <source>
        <dbReference type="Pfam" id="PF18962"/>
    </source>
</evidence>
<proteinExistence type="predicted"/>
<feature type="domain" description="Secretion system C-terminal sorting" evidence="3">
    <location>
        <begin position="377"/>
        <end position="451"/>
    </location>
</feature>
<accession>A0ABP8NPC5</accession>
<dbReference type="RefSeq" id="WP_345084146.1">
    <property type="nucleotide sequence ID" value="NZ_BAABFA010000019.1"/>
</dbReference>
<dbReference type="EMBL" id="BAABFA010000019">
    <property type="protein sequence ID" value="GAA4468781.1"/>
    <property type="molecule type" value="Genomic_DNA"/>
</dbReference>
<evidence type="ECO:0000259" key="2">
    <source>
        <dbReference type="Pfam" id="PF14240"/>
    </source>
</evidence>
<reference evidence="5" key="1">
    <citation type="journal article" date="2019" name="Int. J. Syst. Evol. Microbiol.">
        <title>The Global Catalogue of Microorganisms (GCM) 10K type strain sequencing project: providing services to taxonomists for standard genome sequencing and annotation.</title>
        <authorList>
            <consortium name="The Broad Institute Genomics Platform"/>
            <consortium name="The Broad Institute Genome Sequencing Center for Infectious Disease"/>
            <person name="Wu L."/>
            <person name="Ma J."/>
        </authorList>
    </citation>
    <scope>NUCLEOTIDE SEQUENCE [LARGE SCALE GENOMIC DNA]</scope>
    <source>
        <strain evidence="5">JCM 32105</strain>
    </source>
</reference>
<sequence>MKKLAAIYLPLVFCTAVAHAQTDPVITGWLFNTSGTTARYYITGNTTPQVDATLANVQQVRYSDNYVYVNATGVPSYVTGPYAIGTVAKALNNNYVIKLPRHPVAAPTPTAVGMGAIAVFINGTVAYAARDAATYMNMGQWHQNAVYFENLGFDCAHGHPGPMSADYHVHQNPSAYNVSAVPTSNICNVYLADGLYVPNSAAHGPLIGFASDGFPIYGAYGYTDPNDPSSPIKRMAPGYRLRSITSRTTLPDGTSATGPAFTDIITSPLVGSTPLPASLGAYEEDYEYVAGIGDLDEHNGRFCKTPEYPLGTYCYFATIDADRNPAFPYLIGKTYYGVAPASGPGSSFVRSTVSETVTTYTPTAVARMDVPVVSVSVFPNPVSDLLVVQCSVAGTADRHAILTDMTGRVVQQQTIPQGSTMCYFNVEILYAGTYMVTVTDGQNSTSSKVIIR</sequence>
<keyword evidence="5" id="KW-1185">Reference proteome</keyword>
<dbReference type="Pfam" id="PF14240">
    <property type="entry name" value="YHYH"/>
    <property type="match status" value="1"/>
</dbReference>
<name>A0ABP8NPC5_9BACT</name>
<organism evidence="4 5">
    <name type="scientific">Nemorincola caseinilytica</name>
    <dbReference type="NCBI Taxonomy" id="2054315"/>
    <lineage>
        <taxon>Bacteria</taxon>
        <taxon>Pseudomonadati</taxon>
        <taxon>Bacteroidota</taxon>
        <taxon>Chitinophagia</taxon>
        <taxon>Chitinophagales</taxon>
        <taxon>Chitinophagaceae</taxon>
        <taxon>Nemorincola</taxon>
    </lineage>
</organism>